<feature type="compositionally biased region" description="Basic and acidic residues" evidence="1">
    <location>
        <begin position="20"/>
        <end position="29"/>
    </location>
</feature>
<feature type="transmembrane region" description="Helical" evidence="2">
    <location>
        <begin position="406"/>
        <end position="427"/>
    </location>
</feature>
<evidence type="ECO:0000256" key="2">
    <source>
        <dbReference type="SAM" id="Phobius"/>
    </source>
</evidence>
<dbReference type="PANTHER" id="PTHR46593:SF1">
    <property type="entry name" value="TRANSMEMBRANE PROTEIN 64"/>
    <property type="match status" value="1"/>
</dbReference>
<protein>
    <recommendedName>
        <fullName evidence="3">VTT domain-containing protein</fullName>
    </recommendedName>
</protein>
<name>A0A182Q9E3_9DIPT</name>
<dbReference type="STRING" id="69004.A0A182Q9E3"/>
<feature type="transmembrane region" description="Helical" evidence="2">
    <location>
        <begin position="254"/>
        <end position="278"/>
    </location>
</feature>
<dbReference type="VEuPathDB" id="VectorBase:AFAF005661"/>
<feature type="region of interest" description="Disordered" evidence="1">
    <location>
        <begin position="1"/>
        <end position="39"/>
    </location>
</feature>
<evidence type="ECO:0000259" key="3">
    <source>
        <dbReference type="Pfam" id="PF09335"/>
    </source>
</evidence>
<dbReference type="GO" id="GO:0005783">
    <property type="term" value="C:endoplasmic reticulum"/>
    <property type="evidence" value="ECO:0007669"/>
    <property type="project" value="TreeGrafter"/>
</dbReference>
<evidence type="ECO:0000313" key="4">
    <source>
        <dbReference type="EnsemblMetazoa" id="AFAF005661-PA"/>
    </source>
</evidence>
<dbReference type="InterPro" id="IPR053069">
    <property type="entry name" value="TVP38/TMEM64"/>
</dbReference>
<accession>A0A182Q9E3</accession>
<feature type="transmembrane region" description="Helical" evidence="2">
    <location>
        <begin position="285"/>
        <end position="307"/>
    </location>
</feature>
<feature type="domain" description="VTT" evidence="3">
    <location>
        <begin position="272"/>
        <end position="388"/>
    </location>
</feature>
<reference evidence="5" key="1">
    <citation type="submission" date="2014-01" db="EMBL/GenBank/DDBJ databases">
        <title>The Genome Sequence of Anopheles farauti FAR1 (V2).</title>
        <authorList>
            <consortium name="The Broad Institute Genomics Platform"/>
            <person name="Neafsey D.E."/>
            <person name="Besansky N."/>
            <person name="Howell P."/>
            <person name="Walton C."/>
            <person name="Young S.K."/>
            <person name="Zeng Q."/>
            <person name="Gargeya S."/>
            <person name="Fitzgerald M."/>
            <person name="Haas B."/>
            <person name="Abouelleil A."/>
            <person name="Allen A.W."/>
            <person name="Alvarado L."/>
            <person name="Arachchi H.M."/>
            <person name="Berlin A.M."/>
            <person name="Chapman S.B."/>
            <person name="Gainer-Dewar J."/>
            <person name="Goldberg J."/>
            <person name="Griggs A."/>
            <person name="Gujja S."/>
            <person name="Hansen M."/>
            <person name="Howarth C."/>
            <person name="Imamovic A."/>
            <person name="Ireland A."/>
            <person name="Larimer J."/>
            <person name="McCowan C."/>
            <person name="Murphy C."/>
            <person name="Pearson M."/>
            <person name="Poon T.W."/>
            <person name="Priest M."/>
            <person name="Roberts A."/>
            <person name="Saif S."/>
            <person name="Shea T."/>
            <person name="Sisk P."/>
            <person name="Sykes S."/>
            <person name="Wortman J."/>
            <person name="Nusbaum C."/>
            <person name="Birren B."/>
        </authorList>
    </citation>
    <scope>NUCLEOTIDE SEQUENCE [LARGE SCALE GENOMIC DNA]</scope>
    <source>
        <strain evidence="5">FAR1</strain>
    </source>
</reference>
<sequence length="456" mass="50058">MNFPDNDGNVFDDQPTSSEQKTKTTKDYRQQCPSQPSPTFVLSAASTTTSPTYWEAVSKPGRANRQYCFIDQTIPPTLSEFPSLSETHCDPLDTEKPETSATLVQSDEAFYTVVSLEGTSPTTGPKSYLLDSNSGTKQTRTCDRSSVYDQQQLHYALFTETPVKASLSKPTSLPVAKGVVTSQRKRSATISSIAMRDNLLYRLQRLVVSHRKPMLNYLVPLCILTGVLLLIYVFRDTAKGVLFWIETQNTWIIFAIFLCMFTIVSFPVTVGYLVLIIASGYLFGFVRGLLTVVIGANLGVAIAHNTIKSLQSKLPVHKLIKNETGRAILRVISGPRAFKIVLFARLTPIPFGLQNTIFGISSINTRSYHAGTVIGLLPAQTINVYLGSKLRSIHEVLNDHNAALGLAGYGVFVVEVIVGAALMVWVIQKARLELSAALLASSDVDSDEKILIEIEA</sequence>
<dbReference type="Proteomes" id="UP000075886">
    <property type="component" value="Unassembled WGS sequence"/>
</dbReference>
<dbReference type="AlphaFoldDB" id="A0A182Q9E3"/>
<keyword evidence="5" id="KW-1185">Reference proteome</keyword>
<evidence type="ECO:0000313" key="5">
    <source>
        <dbReference type="Proteomes" id="UP000075886"/>
    </source>
</evidence>
<dbReference type="PANTHER" id="PTHR46593">
    <property type="entry name" value="TRANSMEMBRANE PROTEIN 64"/>
    <property type="match status" value="1"/>
</dbReference>
<evidence type="ECO:0000256" key="1">
    <source>
        <dbReference type="SAM" id="MobiDB-lite"/>
    </source>
</evidence>
<dbReference type="EMBL" id="AXCN02001025">
    <property type="status" value="NOT_ANNOTATED_CDS"/>
    <property type="molecule type" value="Genomic_DNA"/>
</dbReference>
<feature type="transmembrane region" description="Helical" evidence="2">
    <location>
        <begin position="214"/>
        <end position="234"/>
    </location>
</feature>
<dbReference type="InterPro" id="IPR032816">
    <property type="entry name" value="VTT_dom"/>
</dbReference>
<keyword evidence="2" id="KW-1133">Transmembrane helix</keyword>
<proteinExistence type="predicted"/>
<dbReference type="GO" id="GO:0051480">
    <property type="term" value="P:regulation of cytosolic calcium ion concentration"/>
    <property type="evidence" value="ECO:0007669"/>
    <property type="project" value="TreeGrafter"/>
</dbReference>
<keyword evidence="2" id="KW-0472">Membrane</keyword>
<keyword evidence="2" id="KW-0812">Transmembrane</keyword>
<organism evidence="4 5">
    <name type="scientific">Anopheles farauti</name>
    <dbReference type="NCBI Taxonomy" id="69004"/>
    <lineage>
        <taxon>Eukaryota</taxon>
        <taxon>Metazoa</taxon>
        <taxon>Ecdysozoa</taxon>
        <taxon>Arthropoda</taxon>
        <taxon>Hexapoda</taxon>
        <taxon>Insecta</taxon>
        <taxon>Pterygota</taxon>
        <taxon>Neoptera</taxon>
        <taxon>Endopterygota</taxon>
        <taxon>Diptera</taxon>
        <taxon>Nematocera</taxon>
        <taxon>Culicoidea</taxon>
        <taxon>Culicidae</taxon>
        <taxon>Anophelinae</taxon>
        <taxon>Anopheles</taxon>
    </lineage>
</organism>
<dbReference type="Pfam" id="PF09335">
    <property type="entry name" value="VTT_dom"/>
    <property type="match status" value="1"/>
</dbReference>
<dbReference type="EnsemblMetazoa" id="AFAF005661-RA">
    <property type="protein sequence ID" value="AFAF005661-PA"/>
    <property type="gene ID" value="AFAF005661"/>
</dbReference>
<reference evidence="4" key="2">
    <citation type="submission" date="2020-05" db="UniProtKB">
        <authorList>
            <consortium name="EnsemblMetazoa"/>
        </authorList>
    </citation>
    <scope>IDENTIFICATION</scope>
    <source>
        <strain evidence="4">FAR1</strain>
    </source>
</reference>